<sequence length="559" mass="63138">MKLLFTQSAAIPIATASLLVYQIFKRYEPQSIPALLLLLLVVPGALVPIVQTHFITLLGAVLTTYISYWSLILIFTVAYRLSPFHPLAKYPGPLLCKISKIWFTYLVGTGGKAHLYVYDLHKRYNSDIVRIGPNEISVTHADLSNAVLGVKGLPRGPYYNTRTHEAGVSLDGLRDQALHTVRRRPWSRGMSSTSMKYYEELVHLVVREFVTSLSQRAGKVVDFTEWATFFGVDFMGHMAFTHDYGMIKNGRDDLGLINLIENAMIDSAWISHIPWAVNLLQYLFGANKSWNRIKIVGEQTVKARVAAGSREKDLFYHLIDEEGHESVRPTVELCAVDGQVAVIAGADTAATILGHLCYFLQTNSTYFDRLRNEVDEKYPHGIESNADLAQQATMPYLNACINEALRLFPPVLTGLQRRVEEGTGGRMIGPYFIPEGTQVSPWAYVVHRDPQHYSPLPDTFWPDRWLSQDTYVLPTGDVITQDKLVTNREVFMPFSLGPMVCVGKNVALMEIRAVLCAVVRYFDIEVADKACFERYESEIHEIFTTKRGPLPVRLRVRMM</sequence>
<proteinExistence type="predicted"/>
<keyword evidence="1" id="KW-0560">Oxidoreductase</keyword>
<dbReference type="EMBL" id="MU274902">
    <property type="protein sequence ID" value="KAI0093381.1"/>
    <property type="molecule type" value="Genomic_DNA"/>
</dbReference>
<evidence type="ECO:0000313" key="2">
    <source>
        <dbReference type="Proteomes" id="UP001055072"/>
    </source>
</evidence>
<reference evidence="1" key="1">
    <citation type="journal article" date="2021" name="Environ. Microbiol.">
        <title>Gene family expansions and transcriptome signatures uncover fungal adaptations to wood decay.</title>
        <authorList>
            <person name="Hage H."/>
            <person name="Miyauchi S."/>
            <person name="Viragh M."/>
            <person name="Drula E."/>
            <person name="Min B."/>
            <person name="Chaduli D."/>
            <person name="Navarro D."/>
            <person name="Favel A."/>
            <person name="Norest M."/>
            <person name="Lesage-Meessen L."/>
            <person name="Balint B."/>
            <person name="Merenyi Z."/>
            <person name="de Eugenio L."/>
            <person name="Morin E."/>
            <person name="Martinez A.T."/>
            <person name="Baldrian P."/>
            <person name="Stursova M."/>
            <person name="Martinez M.J."/>
            <person name="Novotny C."/>
            <person name="Magnuson J.K."/>
            <person name="Spatafora J.W."/>
            <person name="Maurice S."/>
            <person name="Pangilinan J."/>
            <person name="Andreopoulos W."/>
            <person name="LaButti K."/>
            <person name="Hundley H."/>
            <person name="Na H."/>
            <person name="Kuo A."/>
            <person name="Barry K."/>
            <person name="Lipzen A."/>
            <person name="Henrissat B."/>
            <person name="Riley R."/>
            <person name="Ahrendt S."/>
            <person name="Nagy L.G."/>
            <person name="Grigoriev I.V."/>
            <person name="Martin F."/>
            <person name="Rosso M.N."/>
        </authorList>
    </citation>
    <scope>NUCLEOTIDE SEQUENCE</scope>
    <source>
        <strain evidence="1">CBS 384.51</strain>
    </source>
</reference>
<keyword evidence="1" id="KW-0503">Monooxygenase</keyword>
<dbReference type="Proteomes" id="UP001055072">
    <property type="component" value="Unassembled WGS sequence"/>
</dbReference>
<evidence type="ECO:0000313" key="1">
    <source>
        <dbReference type="EMBL" id="KAI0093381.1"/>
    </source>
</evidence>
<name>A0ACB8UGH7_9APHY</name>
<organism evidence="1 2">
    <name type="scientific">Irpex rosettiformis</name>
    <dbReference type="NCBI Taxonomy" id="378272"/>
    <lineage>
        <taxon>Eukaryota</taxon>
        <taxon>Fungi</taxon>
        <taxon>Dikarya</taxon>
        <taxon>Basidiomycota</taxon>
        <taxon>Agaricomycotina</taxon>
        <taxon>Agaricomycetes</taxon>
        <taxon>Polyporales</taxon>
        <taxon>Irpicaceae</taxon>
        <taxon>Irpex</taxon>
    </lineage>
</organism>
<comment type="caution">
    <text evidence="1">The sequence shown here is derived from an EMBL/GenBank/DDBJ whole genome shotgun (WGS) entry which is preliminary data.</text>
</comment>
<gene>
    <name evidence="1" type="ORF">BDY19DRAFT_983070</name>
</gene>
<keyword evidence="2" id="KW-1185">Reference proteome</keyword>
<protein>
    <submittedName>
        <fullName evidence="1">High nitrogen upregulated cytochrome P450 monooxygenase 1</fullName>
    </submittedName>
</protein>
<accession>A0ACB8UGH7</accession>